<accession>A0AAE7TFH9</accession>
<evidence type="ECO:0000313" key="2">
    <source>
        <dbReference type="EMBL" id="QOZ65681.1"/>
    </source>
</evidence>
<feature type="region of interest" description="Disordered" evidence="1">
    <location>
        <begin position="1"/>
        <end position="24"/>
    </location>
</feature>
<proteinExistence type="predicted"/>
<name>A0AAE7TFH9_9BRAD</name>
<dbReference type="KEGG" id="barh:WN72_03855"/>
<gene>
    <name evidence="2" type="ORF">WN72_03855</name>
</gene>
<dbReference type="Proteomes" id="UP000594015">
    <property type="component" value="Chromosome"/>
</dbReference>
<protein>
    <submittedName>
        <fullName evidence="2">Uncharacterized protein</fullName>
    </submittedName>
</protein>
<dbReference type="AlphaFoldDB" id="A0AAE7TFH9"/>
<organism evidence="2 3">
    <name type="scientific">Bradyrhizobium arachidis</name>
    <dbReference type="NCBI Taxonomy" id="858423"/>
    <lineage>
        <taxon>Bacteria</taxon>
        <taxon>Pseudomonadati</taxon>
        <taxon>Pseudomonadota</taxon>
        <taxon>Alphaproteobacteria</taxon>
        <taxon>Hyphomicrobiales</taxon>
        <taxon>Nitrobacteraceae</taxon>
        <taxon>Bradyrhizobium</taxon>
    </lineage>
</organism>
<reference evidence="2 3" key="1">
    <citation type="submission" date="2018-06" db="EMBL/GenBank/DDBJ databases">
        <title>Comparative genomics of Bradyrhizobium nodulating Arachidis hypogaea.</title>
        <authorList>
            <person name="Li Y."/>
        </authorList>
    </citation>
    <scope>NUCLEOTIDE SEQUENCE [LARGE SCALE GENOMIC DNA]</scope>
    <source>
        <strain evidence="2 3">CCBAU 051107</strain>
    </source>
</reference>
<evidence type="ECO:0000256" key="1">
    <source>
        <dbReference type="SAM" id="MobiDB-lite"/>
    </source>
</evidence>
<evidence type="ECO:0000313" key="3">
    <source>
        <dbReference type="Proteomes" id="UP000594015"/>
    </source>
</evidence>
<dbReference type="EMBL" id="CP030050">
    <property type="protein sequence ID" value="QOZ65681.1"/>
    <property type="molecule type" value="Genomic_DNA"/>
</dbReference>
<sequence>MIEDQGTGAANSAVVPANAGTHNPREQCGARWWLPVFAKPLPVVMGPGSALRFAALVRDEDREWSIACAQQIEI</sequence>